<dbReference type="AlphaFoldDB" id="A0AAV7DRX4"/>
<dbReference type="GO" id="GO:0030246">
    <property type="term" value="F:carbohydrate binding"/>
    <property type="evidence" value="ECO:0007669"/>
    <property type="project" value="InterPro"/>
</dbReference>
<protein>
    <submittedName>
        <fullName evidence="1">Uncharacterized protein</fullName>
    </submittedName>
</protein>
<gene>
    <name evidence="1" type="ORF">H6P81_019101</name>
</gene>
<proteinExistence type="predicted"/>
<organism evidence="1 2">
    <name type="scientific">Aristolochia fimbriata</name>
    <name type="common">White veined hardy Dutchman's pipe vine</name>
    <dbReference type="NCBI Taxonomy" id="158543"/>
    <lineage>
        <taxon>Eukaryota</taxon>
        <taxon>Viridiplantae</taxon>
        <taxon>Streptophyta</taxon>
        <taxon>Embryophyta</taxon>
        <taxon>Tracheophyta</taxon>
        <taxon>Spermatophyta</taxon>
        <taxon>Magnoliopsida</taxon>
        <taxon>Magnoliidae</taxon>
        <taxon>Piperales</taxon>
        <taxon>Aristolochiaceae</taxon>
        <taxon>Aristolochia</taxon>
    </lineage>
</organism>
<dbReference type="Proteomes" id="UP000825729">
    <property type="component" value="Unassembled WGS sequence"/>
</dbReference>
<dbReference type="InterPro" id="IPR025886">
    <property type="entry name" value="PP2-like"/>
</dbReference>
<sequence>MGESSGQGTGSHYTALPLEDCCKAHEGTLYIPAKALSIVWGNDVRYWRMIHLPKEEHYLEFDHAAELVQVNWLEVVCKLEWWKMEKSFFFFFDVEGLEPKTKMTYEISWVIKFNVDAFGWHNAPVKFKVPWEDEEGRVQWWTKEQNLEQYMKKGIGKGRWLELPGGEFTVDVCGKSAPVAFGLFETETDWWKGGLVVAGAKIKPKNFN</sequence>
<dbReference type="PANTHER" id="PTHR48478:SF1">
    <property type="entry name" value="LECTIN-LIKE"/>
    <property type="match status" value="1"/>
</dbReference>
<dbReference type="PANTHER" id="PTHR48478">
    <property type="entry name" value="LECTIN-LIKE"/>
    <property type="match status" value="1"/>
</dbReference>
<evidence type="ECO:0000313" key="2">
    <source>
        <dbReference type="Proteomes" id="UP000825729"/>
    </source>
</evidence>
<comment type="caution">
    <text evidence="1">The sequence shown here is derived from an EMBL/GenBank/DDBJ whole genome shotgun (WGS) entry which is preliminary data.</text>
</comment>
<dbReference type="Pfam" id="PF14299">
    <property type="entry name" value="PP2"/>
    <property type="match status" value="1"/>
</dbReference>
<reference evidence="1 2" key="1">
    <citation type="submission" date="2021-07" db="EMBL/GenBank/DDBJ databases">
        <title>The Aristolochia fimbriata genome: insights into angiosperm evolution, floral development and chemical biosynthesis.</title>
        <authorList>
            <person name="Jiao Y."/>
        </authorList>
    </citation>
    <scope>NUCLEOTIDE SEQUENCE [LARGE SCALE GENOMIC DNA]</scope>
    <source>
        <strain evidence="1">IBCAS-2021</strain>
        <tissue evidence="1">Leaf</tissue>
    </source>
</reference>
<keyword evidence="2" id="KW-1185">Reference proteome</keyword>
<dbReference type="EMBL" id="JAINDJ010000008">
    <property type="protein sequence ID" value="KAG9438936.1"/>
    <property type="molecule type" value="Genomic_DNA"/>
</dbReference>
<accession>A0AAV7DRX4</accession>
<evidence type="ECO:0000313" key="1">
    <source>
        <dbReference type="EMBL" id="KAG9438936.1"/>
    </source>
</evidence>
<name>A0AAV7DRX4_ARIFI</name>
<dbReference type="InterPro" id="IPR052147">
    <property type="entry name" value="PP2-like/Lectin"/>
</dbReference>